<keyword evidence="3" id="KW-1185">Reference proteome</keyword>
<accession>A0ABX5AYC7</accession>
<evidence type="ECO:0008006" key="4">
    <source>
        <dbReference type="Google" id="ProtNLM"/>
    </source>
</evidence>
<reference evidence="2 3" key="1">
    <citation type="journal article" date="2008" name="Int. J. Syst. Evol. Microbiol.">
        <title>Leifsonia pindariensis sp. nov., isolated from the Pindari glacier of the Indian Himalayas, and emended description of the genus Leifsonia.</title>
        <authorList>
            <person name="Reddy G.S."/>
            <person name="Prabagaran S.R."/>
            <person name="Shivaji S."/>
        </authorList>
    </citation>
    <scope>NUCLEOTIDE SEQUENCE [LARGE SCALE GENOMIC DNA]</scope>
    <source>
        <strain evidence="2 3">PON 10</strain>
    </source>
</reference>
<evidence type="ECO:0000313" key="3">
    <source>
        <dbReference type="Proteomes" id="UP000237755"/>
    </source>
</evidence>
<feature type="transmembrane region" description="Helical" evidence="1">
    <location>
        <begin position="49"/>
        <end position="71"/>
    </location>
</feature>
<proteinExistence type="predicted"/>
<keyword evidence="1" id="KW-1133">Transmembrane helix</keyword>
<sequence length="135" mass="13904">MHSTSLNRRPGGVTLVAVLAWISGALDIAGGVFLLFMQNDPAVVSSFGGTSGLITSAVVGILLGVIVVAVANGLLRGRNSSRLIITVVEVLSITTGIFLAIAAPTLLSSELVGVLFSVIVLVLLWSRSANAYFIP</sequence>
<evidence type="ECO:0000256" key="1">
    <source>
        <dbReference type="SAM" id="Phobius"/>
    </source>
</evidence>
<dbReference type="RefSeq" id="WP_133161098.1">
    <property type="nucleotide sequence ID" value="NZ_MPZN01000007.1"/>
</dbReference>
<feature type="transmembrane region" description="Helical" evidence="1">
    <location>
        <begin position="83"/>
        <end position="101"/>
    </location>
</feature>
<keyword evidence="1" id="KW-0812">Transmembrane</keyword>
<keyword evidence="1" id="KW-0472">Membrane</keyword>
<feature type="transmembrane region" description="Helical" evidence="1">
    <location>
        <begin position="12"/>
        <end position="37"/>
    </location>
</feature>
<feature type="transmembrane region" description="Helical" evidence="1">
    <location>
        <begin position="107"/>
        <end position="125"/>
    </location>
</feature>
<name>A0ABX5AYC7_9MICO</name>
<dbReference type="Proteomes" id="UP000237755">
    <property type="component" value="Unassembled WGS sequence"/>
</dbReference>
<gene>
    <name evidence="2" type="ORF">GY24_03840</name>
</gene>
<evidence type="ECO:0000313" key="2">
    <source>
        <dbReference type="EMBL" id="PPL19893.1"/>
    </source>
</evidence>
<organism evidence="2 3">
    <name type="scientific">Microterricola pindariensis</name>
    <dbReference type="NCBI Taxonomy" id="478010"/>
    <lineage>
        <taxon>Bacteria</taxon>
        <taxon>Bacillati</taxon>
        <taxon>Actinomycetota</taxon>
        <taxon>Actinomycetes</taxon>
        <taxon>Micrococcales</taxon>
        <taxon>Microbacteriaceae</taxon>
        <taxon>Microterricola</taxon>
    </lineage>
</organism>
<protein>
    <recommendedName>
        <fullName evidence="4">Major facilitator superfamily (MFS) profile domain-containing protein</fullName>
    </recommendedName>
</protein>
<dbReference type="EMBL" id="MPZN01000007">
    <property type="protein sequence ID" value="PPL19893.1"/>
    <property type="molecule type" value="Genomic_DNA"/>
</dbReference>
<comment type="caution">
    <text evidence="2">The sequence shown here is derived from an EMBL/GenBank/DDBJ whole genome shotgun (WGS) entry which is preliminary data.</text>
</comment>